<accession>A0A0G0NIJ5</accession>
<gene>
    <name evidence="1" type="ORF">UT08_C0004G0021</name>
</gene>
<dbReference type="EMBL" id="LBVL01000004">
    <property type="protein sequence ID" value="KKQ85709.1"/>
    <property type="molecule type" value="Genomic_DNA"/>
</dbReference>
<reference evidence="1 2" key="1">
    <citation type="journal article" date="2015" name="Nature">
        <title>rRNA introns, odd ribosomes, and small enigmatic genomes across a large radiation of phyla.</title>
        <authorList>
            <person name="Brown C.T."/>
            <person name="Hug L.A."/>
            <person name="Thomas B.C."/>
            <person name="Sharon I."/>
            <person name="Castelle C.J."/>
            <person name="Singh A."/>
            <person name="Wilkins M.J."/>
            <person name="Williams K.H."/>
            <person name="Banfield J.F."/>
        </authorList>
    </citation>
    <scope>NUCLEOTIDE SEQUENCE [LARGE SCALE GENOMIC DNA]</scope>
</reference>
<protein>
    <submittedName>
        <fullName evidence="1">Uncharacterized protein</fullName>
    </submittedName>
</protein>
<evidence type="ECO:0000313" key="1">
    <source>
        <dbReference type="EMBL" id="KKQ85709.1"/>
    </source>
</evidence>
<evidence type="ECO:0000313" key="2">
    <source>
        <dbReference type="Proteomes" id="UP000034081"/>
    </source>
</evidence>
<sequence length="41" mass="4850">MIKVYKEIFEEQLKLIQLLFASVEEKNIKNEQKLNIPGKDS</sequence>
<name>A0A0G0NIJ5_9BACT</name>
<proteinExistence type="predicted"/>
<organism evidence="1 2">
    <name type="scientific">Candidatus Woesebacteria bacterium GW2011_GWB1_38_8</name>
    <dbReference type="NCBI Taxonomy" id="1618570"/>
    <lineage>
        <taxon>Bacteria</taxon>
        <taxon>Candidatus Woeseibacteriota</taxon>
    </lineage>
</organism>
<dbReference type="AlphaFoldDB" id="A0A0G0NIJ5"/>
<comment type="caution">
    <text evidence="1">The sequence shown here is derived from an EMBL/GenBank/DDBJ whole genome shotgun (WGS) entry which is preliminary data.</text>
</comment>
<dbReference type="Proteomes" id="UP000034081">
    <property type="component" value="Unassembled WGS sequence"/>
</dbReference>